<sequence length="49" mass="4818">MSLRSHASISLIVSGIVSFLIGVAPGSSTLWGAGLVGAGLAIGVLRVLL</sequence>
<dbReference type="EMBL" id="AEMG01000002">
    <property type="protein sequence ID" value="EFW93586.1"/>
    <property type="molecule type" value="Genomic_DNA"/>
</dbReference>
<dbReference type="PATRIC" id="fig|797209.4.peg.88"/>
<keyword evidence="5" id="KW-1185">Reference proteome</keyword>
<reference evidence="5" key="2">
    <citation type="submission" date="2016-11" db="EMBL/GenBank/DDBJ databases">
        <authorList>
            <person name="Varghese N."/>
            <person name="Submissions S."/>
        </authorList>
    </citation>
    <scope>NUCLEOTIDE SEQUENCE [LARGE SCALE GENOMIC DNA]</scope>
    <source>
        <strain evidence="5">DX253</strain>
    </source>
</reference>
<keyword evidence="1" id="KW-1133">Transmembrane helix</keyword>
<name>E7QNT3_HALPU</name>
<reference evidence="3" key="3">
    <citation type="submission" date="2016-11" db="EMBL/GenBank/DDBJ databases">
        <authorList>
            <person name="Jaros S."/>
            <person name="Januszkiewicz K."/>
            <person name="Wedrychowicz H."/>
        </authorList>
    </citation>
    <scope>NUCLEOTIDE SEQUENCE [LARGE SCALE GENOMIC DNA]</scope>
    <source>
        <strain evidence="3">DX253</strain>
    </source>
</reference>
<feature type="transmembrane region" description="Helical" evidence="1">
    <location>
        <begin position="7"/>
        <end position="24"/>
    </location>
</feature>
<evidence type="ECO:0000313" key="2">
    <source>
        <dbReference type="EMBL" id="EFW93586.1"/>
    </source>
</evidence>
<keyword evidence="1" id="KW-0812">Transmembrane</keyword>
<dbReference type="Proteomes" id="UP000184203">
    <property type="component" value="Unassembled WGS sequence"/>
</dbReference>
<keyword evidence="1" id="KW-0472">Membrane</keyword>
<evidence type="ECO:0000313" key="5">
    <source>
        <dbReference type="Proteomes" id="UP000184203"/>
    </source>
</evidence>
<accession>E7QNT3</accession>
<evidence type="ECO:0000313" key="3">
    <source>
        <dbReference type="EMBL" id="SHL44557.1"/>
    </source>
</evidence>
<proteinExistence type="predicted"/>
<dbReference type="RefSeq" id="WP_007976003.1">
    <property type="nucleotide sequence ID" value="NZ_AEMG01000002.1"/>
</dbReference>
<gene>
    <name evidence="3" type="ORF">SAMN05444342_3812</name>
    <name evidence="2" type="ORF">ZOD2009_00545</name>
</gene>
<protein>
    <submittedName>
        <fullName evidence="2">Uncharacterized protein</fullName>
    </submittedName>
</protein>
<dbReference type="Proteomes" id="UP000003751">
    <property type="component" value="Unassembled WGS sequence"/>
</dbReference>
<feature type="transmembrane region" description="Helical" evidence="1">
    <location>
        <begin position="30"/>
        <end position="48"/>
    </location>
</feature>
<dbReference type="AlphaFoldDB" id="E7QNT3"/>
<organism evidence="2 4">
    <name type="scientific">Haladaptatus paucihalophilus DX253</name>
    <dbReference type="NCBI Taxonomy" id="797209"/>
    <lineage>
        <taxon>Archaea</taxon>
        <taxon>Methanobacteriati</taxon>
        <taxon>Methanobacteriota</taxon>
        <taxon>Stenosarchaea group</taxon>
        <taxon>Halobacteria</taxon>
        <taxon>Halobacteriales</taxon>
        <taxon>Haladaptataceae</taxon>
        <taxon>Haladaptatus</taxon>
    </lineage>
</organism>
<dbReference type="EMBL" id="FRAN01000007">
    <property type="protein sequence ID" value="SHL44557.1"/>
    <property type="molecule type" value="Genomic_DNA"/>
</dbReference>
<evidence type="ECO:0000313" key="4">
    <source>
        <dbReference type="Proteomes" id="UP000003751"/>
    </source>
</evidence>
<reference evidence="2 4" key="1">
    <citation type="journal article" date="2014" name="ISME J.">
        <title>Trehalose/2-sulfotrehalose biosynthesis and glycine-betaine uptake are widely spread mechanisms for osmoadaptation in the Halobacteriales.</title>
        <authorList>
            <person name="Youssef N.H."/>
            <person name="Savage-Ashlock K.N."/>
            <person name="McCully A.L."/>
            <person name="Luedtke B."/>
            <person name="Shaw E.I."/>
            <person name="Hoff W.D."/>
            <person name="Elshahed M.S."/>
        </authorList>
    </citation>
    <scope>NUCLEOTIDE SEQUENCE [LARGE SCALE GENOMIC DNA]</scope>
    <source>
        <strain evidence="2 4">DX253</strain>
    </source>
</reference>
<evidence type="ECO:0000256" key="1">
    <source>
        <dbReference type="SAM" id="Phobius"/>
    </source>
</evidence>
<dbReference type="STRING" id="797209.GCA_000376445_02097"/>